<keyword evidence="2 3" id="KW-0129">CBS domain</keyword>
<keyword evidence="1" id="KW-0677">Repeat</keyword>
<reference evidence="5" key="1">
    <citation type="submission" date="2022-05" db="EMBL/GenBank/DDBJ databases">
        <title>The Musa troglodytarum L. genome provides insights into the mechanism of non-climacteric behaviour and enrichment of carotenoids.</title>
        <authorList>
            <person name="Wang J."/>
        </authorList>
    </citation>
    <scope>NUCLEOTIDE SEQUENCE</scope>
    <source>
        <tissue evidence="5">Leaf</tissue>
    </source>
</reference>
<dbReference type="OrthoDB" id="449052at2759"/>
<evidence type="ECO:0000313" key="5">
    <source>
        <dbReference type="EMBL" id="URE15984.1"/>
    </source>
</evidence>
<feature type="domain" description="CBS" evidence="4">
    <location>
        <begin position="126"/>
        <end position="192"/>
    </location>
</feature>
<dbReference type="InterPro" id="IPR000644">
    <property type="entry name" value="CBS_dom"/>
</dbReference>
<dbReference type="SUPFAM" id="SSF54631">
    <property type="entry name" value="CBS-domain pair"/>
    <property type="match status" value="2"/>
</dbReference>
<accession>A0A9E7GPZ0</accession>
<evidence type="ECO:0000313" key="6">
    <source>
        <dbReference type="Proteomes" id="UP001055439"/>
    </source>
</evidence>
<dbReference type="SMART" id="SM00116">
    <property type="entry name" value="CBS"/>
    <property type="match status" value="4"/>
</dbReference>
<name>A0A9E7GPZ0_9LILI</name>
<evidence type="ECO:0000256" key="2">
    <source>
        <dbReference type="ARBA" id="ARBA00023122"/>
    </source>
</evidence>
<dbReference type="PANTHER" id="PTHR13780">
    <property type="entry name" value="AMP-ACTIVATED PROTEIN KINASE, GAMMA REGULATORY SUBUNIT"/>
    <property type="match status" value="1"/>
</dbReference>
<dbReference type="PROSITE" id="PS51371">
    <property type="entry name" value="CBS"/>
    <property type="match status" value="3"/>
</dbReference>
<dbReference type="Proteomes" id="UP001055439">
    <property type="component" value="Chromosome 7"/>
</dbReference>
<dbReference type="Gene3D" id="3.10.580.10">
    <property type="entry name" value="CBS-domain"/>
    <property type="match status" value="2"/>
</dbReference>
<dbReference type="InterPro" id="IPR050511">
    <property type="entry name" value="AMPK_gamma/SDS23_families"/>
</dbReference>
<dbReference type="InterPro" id="IPR046342">
    <property type="entry name" value="CBS_dom_sf"/>
</dbReference>
<dbReference type="PANTHER" id="PTHR13780:SF47">
    <property type="entry name" value="SNF1-RELATED PROTEIN KINASE REGULATORY SUBUNIT GAMMA-1-LIKE"/>
    <property type="match status" value="1"/>
</dbReference>
<protein>
    <recommendedName>
        <fullName evidence="4">CBS domain-containing protein</fullName>
    </recommendedName>
</protein>
<feature type="domain" description="CBS" evidence="4">
    <location>
        <begin position="445"/>
        <end position="508"/>
    </location>
</feature>
<keyword evidence="6" id="KW-1185">Reference proteome</keyword>
<feature type="domain" description="CBS" evidence="4">
    <location>
        <begin position="364"/>
        <end position="423"/>
    </location>
</feature>
<dbReference type="CDD" id="cd02205">
    <property type="entry name" value="CBS_pair_SF"/>
    <property type="match status" value="2"/>
</dbReference>
<evidence type="ECO:0000259" key="4">
    <source>
        <dbReference type="PROSITE" id="PS51371"/>
    </source>
</evidence>
<gene>
    <name evidence="5" type="ORF">MUK42_12152</name>
</gene>
<dbReference type="EMBL" id="CP097509">
    <property type="protein sequence ID" value="URE15984.1"/>
    <property type="molecule type" value="Genomic_DNA"/>
</dbReference>
<dbReference type="AlphaFoldDB" id="A0A9E7GPZ0"/>
<dbReference type="Pfam" id="PF00571">
    <property type="entry name" value="CBS"/>
    <property type="match status" value="2"/>
</dbReference>
<proteinExistence type="predicted"/>
<evidence type="ECO:0000256" key="1">
    <source>
        <dbReference type="ARBA" id="ARBA00022737"/>
    </source>
</evidence>
<sequence>MERQQSGESCSLYDGTRGNPLPRSLVDAWGLRTERGEDMEPEELANCESQRLHPRSRNCVRNEMSTSIEECLSSLRSLCDDLVRDGSVGLLLKRSFPNEGRHNLYIAFVECLTSAFAQIPVSSFPEVPGGKVIEIPGDMPIVDAVQILSEHNIMTAPVTHSNGENSIDWRERYLGIIDYAAIILWVLENAGLAAISLSASSATAAGAGAGAVGALGAAVLGATGPAAVAGLTVAAVGAAIAGGVATEKEMGKDAPSAVDHLGEDFYKTLLEEEPFKSTTVKSIMESYRWAPFLPVGLDSSMLTVLLLLSKYRLRSVPVVESGKPHVTNFITQTAVVQGLQQCTGRDWFDCIAAYPLSDLGLPFMSSEEVISIKSDDLILEAFKCMKDNRIGGLPVVEGPNHKIVGSVSIRDIRFLLLKPGLFSNFRQLTVMDFLRTLDLVSQDSRNHAVAPVTCASDACLGSVIDSLASKSVHRIYVVEGDEKEVVGVITLRDVISCFIYEPPDHFDTYFGCAVKELQSR</sequence>
<organism evidence="5 6">
    <name type="scientific">Musa troglodytarum</name>
    <name type="common">fe'i banana</name>
    <dbReference type="NCBI Taxonomy" id="320322"/>
    <lineage>
        <taxon>Eukaryota</taxon>
        <taxon>Viridiplantae</taxon>
        <taxon>Streptophyta</taxon>
        <taxon>Embryophyta</taxon>
        <taxon>Tracheophyta</taxon>
        <taxon>Spermatophyta</taxon>
        <taxon>Magnoliopsida</taxon>
        <taxon>Liliopsida</taxon>
        <taxon>Zingiberales</taxon>
        <taxon>Musaceae</taxon>
        <taxon>Musa</taxon>
    </lineage>
</organism>
<evidence type="ECO:0000256" key="3">
    <source>
        <dbReference type="PROSITE-ProRule" id="PRU00703"/>
    </source>
</evidence>